<evidence type="ECO:0000313" key="1">
    <source>
        <dbReference type="EMBL" id="GMH30775.1"/>
    </source>
</evidence>
<dbReference type="Proteomes" id="UP001279734">
    <property type="component" value="Unassembled WGS sequence"/>
</dbReference>
<name>A0AAD3TJQ3_NEPGR</name>
<gene>
    <name evidence="1" type="ORF">Nepgr_032618</name>
</gene>
<sequence length="84" mass="9492">MPFRHLRHCCILVEKPPTARLPPPGNVREKEPNAYKSKVVLVSQIGQPNWADQDANHCANQETGQLVDQTTHSAIFPFVSRDLF</sequence>
<reference evidence="1" key="1">
    <citation type="submission" date="2023-05" db="EMBL/GenBank/DDBJ databases">
        <title>Nepenthes gracilis genome sequencing.</title>
        <authorList>
            <person name="Fukushima K."/>
        </authorList>
    </citation>
    <scope>NUCLEOTIDE SEQUENCE</scope>
    <source>
        <strain evidence="1">SING2019-196</strain>
    </source>
</reference>
<comment type="caution">
    <text evidence="1">The sequence shown here is derived from an EMBL/GenBank/DDBJ whole genome shotgun (WGS) entry which is preliminary data.</text>
</comment>
<protein>
    <submittedName>
        <fullName evidence="1">Uncharacterized protein</fullName>
    </submittedName>
</protein>
<evidence type="ECO:0000313" key="2">
    <source>
        <dbReference type="Proteomes" id="UP001279734"/>
    </source>
</evidence>
<dbReference type="EMBL" id="BSYO01000039">
    <property type="protein sequence ID" value="GMH30775.1"/>
    <property type="molecule type" value="Genomic_DNA"/>
</dbReference>
<organism evidence="1 2">
    <name type="scientific">Nepenthes gracilis</name>
    <name type="common">Slender pitcher plant</name>
    <dbReference type="NCBI Taxonomy" id="150966"/>
    <lineage>
        <taxon>Eukaryota</taxon>
        <taxon>Viridiplantae</taxon>
        <taxon>Streptophyta</taxon>
        <taxon>Embryophyta</taxon>
        <taxon>Tracheophyta</taxon>
        <taxon>Spermatophyta</taxon>
        <taxon>Magnoliopsida</taxon>
        <taxon>eudicotyledons</taxon>
        <taxon>Gunneridae</taxon>
        <taxon>Pentapetalae</taxon>
        <taxon>Caryophyllales</taxon>
        <taxon>Nepenthaceae</taxon>
        <taxon>Nepenthes</taxon>
    </lineage>
</organism>
<keyword evidence="2" id="KW-1185">Reference proteome</keyword>
<dbReference type="AlphaFoldDB" id="A0AAD3TJQ3"/>
<accession>A0AAD3TJQ3</accession>
<proteinExistence type="predicted"/>